<keyword evidence="3" id="KW-1185">Reference proteome</keyword>
<dbReference type="Proteomes" id="UP000717328">
    <property type="component" value="Unassembled WGS sequence"/>
</dbReference>
<evidence type="ECO:0000313" key="3">
    <source>
        <dbReference type="Proteomes" id="UP000717328"/>
    </source>
</evidence>
<evidence type="ECO:0000256" key="1">
    <source>
        <dbReference type="SAM" id="Phobius"/>
    </source>
</evidence>
<dbReference type="EMBL" id="JABCKI010000614">
    <property type="protein sequence ID" value="KAG5649967.1"/>
    <property type="molecule type" value="Genomic_DNA"/>
</dbReference>
<reference evidence="2" key="2">
    <citation type="submission" date="2021-10" db="EMBL/GenBank/DDBJ databases">
        <title>Phylogenomics reveals ancestral predisposition of the termite-cultivated fungus Termitomyces towards a domesticated lifestyle.</title>
        <authorList>
            <person name="Auxier B."/>
            <person name="Grum-Grzhimaylo A."/>
            <person name="Cardenas M.E."/>
            <person name="Lodge J.D."/>
            <person name="Laessoe T."/>
            <person name="Pedersen O."/>
            <person name="Smith M.E."/>
            <person name="Kuyper T.W."/>
            <person name="Franco-Molano E.A."/>
            <person name="Baroni T.J."/>
            <person name="Aanen D.K."/>
        </authorList>
    </citation>
    <scope>NUCLEOTIDE SEQUENCE</scope>
    <source>
        <strain evidence="2">D49</strain>
    </source>
</reference>
<evidence type="ECO:0000313" key="2">
    <source>
        <dbReference type="EMBL" id="KAG5649967.1"/>
    </source>
</evidence>
<gene>
    <name evidence="2" type="ORF">H0H81_001286</name>
</gene>
<dbReference type="AlphaFoldDB" id="A0A9P7GG28"/>
<name>A0A9P7GG28_9AGAR</name>
<evidence type="ECO:0008006" key="4">
    <source>
        <dbReference type="Google" id="ProtNLM"/>
    </source>
</evidence>
<keyword evidence="1" id="KW-0472">Membrane</keyword>
<feature type="transmembrane region" description="Helical" evidence="1">
    <location>
        <begin position="39"/>
        <end position="58"/>
    </location>
</feature>
<keyword evidence="1" id="KW-0812">Transmembrane</keyword>
<dbReference type="Pfam" id="PF13668">
    <property type="entry name" value="Ferritin_2"/>
    <property type="match status" value="1"/>
</dbReference>
<reference evidence="2" key="1">
    <citation type="submission" date="2021-02" db="EMBL/GenBank/DDBJ databases">
        <authorList>
            <person name="Nieuwenhuis M."/>
            <person name="Van De Peppel L.J.J."/>
        </authorList>
    </citation>
    <scope>NUCLEOTIDE SEQUENCE</scope>
    <source>
        <strain evidence="2">D49</strain>
    </source>
</reference>
<comment type="caution">
    <text evidence="2">The sequence shown here is derived from an EMBL/GenBank/DDBJ whole genome shotgun (WGS) entry which is preliminary data.</text>
</comment>
<protein>
    <recommendedName>
        <fullName evidence="4">Ferritin</fullName>
    </recommendedName>
</protein>
<keyword evidence="1" id="KW-1133">Transmembrane helix</keyword>
<dbReference type="OrthoDB" id="1001765at2759"/>
<sequence>MPFLTYTNVIKSKADSASTSSSRPPNLSICPNSYPASRFIMKITLFTLAFAAIGAVFAHPVKRDSTIDDTTVLNFALTLEHLENAFYSQALAKFDDNAFAQAGFQSWVRGRFAQVGAHEAAHVSFLSSALGSQATQPCTYNL</sequence>
<accession>A0A9P7GG28</accession>
<organism evidence="2 3">
    <name type="scientific">Sphagnurus paluster</name>
    <dbReference type="NCBI Taxonomy" id="117069"/>
    <lineage>
        <taxon>Eukaryota</taxon>
        <taxon>Fungi</taxon>
        <taxon>Dikarya</taxon>
        <taxon>Basidiomycota</taxon>
        <taxon>Agaricomycotina</taxon>
        <taxon>Agaricomycetes</taxon>
        <taxon>Agaricomycetidae</taxon>
        <taxon>Agaricales</taxon>
        <taxon>Tricholomatineae</taxon>
        <taxon>Lyophyllaceae</taxon>
        <taxon>Sphagnurus</taxon>
    </lineage>
</organism>
<proteinExistence type="predicted"/>